<dbReference type="Pfam" id="PF00425">
    <property type="entry name" value="Chorismate_bind"/>
    <property type="match status" value="1"/>
</dbReference>
<dbReference type="STRING" id="216432.CA2559_09908"/>
<accession>A3U954</accession>
<evidence type="ECO:0000313" key="2">
    <source>
        <dbReference type="EMBL" id="EAP86340.1"/>
    </source>
</evidence>
<name>A3U954_CROAH</name>
<dbReference type="AlphaFoldDB" id="A3U954"/>
<dbReference type="KEGG" id="cat:CA2559_09908"/>
<keyword evidence="3" id="KW-1185">Reference proteome</keyword>
<feature type="domain" description="Chorismate-utilising enzyme C-terminal" evidence="1">
    <location>
        <begin position="103"/>
        <end position="358"/>
    </location>
</feature>
<dbReference type="GeneID" id="89453729"/>
<dbReference type="OrthoDB" id="9806579at2"/>
<gene>
    <name evidence="2" type="ordered locus">CA2559_09908</name>
</gene>
<dbReference type="Proteomes" id="UP000002297">
    <property type="component" value="Chromosome"/>
</dbReference>
<dbReference type="eggNOG" id="COG1169">
    <property type="taxonomic scope" value="Bacteria"/>
</dbReference>
<organism evidence="2 3">
    <name type="scientific">Croceibacter atlanticus (strain ATCC BAA-628 / JCM 21780 / CIP 108009 / IAM 15332 / KCTC 12090 / HTCC2559)</name>
    <dbReference type="NCBI Taxonomy" id="216432"/>
    <lineage>
        <taxon>Bacteria</taxon>
        <taxon>Pseudomonadati</taxon>
        <taxon>Bacteroidota</taxon>
        <taxon>Flavobacteriia</taxon>
        <taxon>Flavobacteriales</taxon>
        <taxon>Flavobacteriaceae</taxon>
        <taxon>Croceibacter</taxon>
    </lineage>
</organism>
<dbReference type="SUPFAM" id="SSF56322">
    <property type="entry name" value="ADC synthase"/>
    <property type="match status" value="1"/>
</dbReference>
<dbReference type="Gene3D" id="3.60.120.10">
    <property type="entry name" value="Anthranilate synthase"/>
    <property type="match status" value="1"/>
</dbReference>
<evidence type="ECO:0000313" key="3">
    <source>
        <dbReference type="Proteomes" id="UP000002297"/>
    </source>
</evidence>
<dbReference type="PANTHER" id="PTHR42839">
    <property type="entry name" value="ISOCHORISMATE SYNTHASE ENTC"/>
    <property type="match status" value="1"/>
</dbReference>
<dbReference type="InterPro" id="IPR015890">
    <property type="entry name" value="Chorismate_C"/>
</dbReference>
<dbReference type="InterPro" id="IPR005801">
    <property type="entry name" value="ADC_synthase"/>
</dbReference>
<evidence type="ECO:0000259" key="1">
    <source>
        <dbReference type="Pfam" id="PF00425"/>
    </source>
</evidence>
<protein>
    <submittedName>
        <fullName evidence="2">Possible isochorismate synthase</fullName>
    </submittedName>
</protein>
<dbReference type="RefSeq" id="WP_013187725.1">
    <property type="nucleotide sequence ID" value="NC_014230.1"/>
</dbReference>
<sequence length="366" mass="41161">MTQFKSLIEKANKQLNNKLPFTLFNLPDSPTIKSYFQLNDTLLPTADFSEDGFVFAPFNLEDTTILFKTEHCEVLETPFSFSQSFSKASDVRTLEDNKAKGAHIKLVSEAVETIKQTDLSKVVLSRPIRCSTEKSALVLFEELLQLYPSAFTYIWYHPKVGLWLGATPETLFQLNGQHFKTVALAGTKTDDKLLEDWGTKEIDEQEIVTTTIKKALSPYARSISISEVETVKAGNILHLKTNLEGFLKPNTKLSAILSSLHPTPAVCGYPKDLAYSYITEKESYDRSFYTGFLGEINSGDINKNNTENLAYRKQRLSTKLFVNLRCLSMLNDTVTIYVGGGITAESNPELEFIETVRKSETMLRAL</sequence>
<dbReference type="PANTHER" id="PTHR42839:SF2">
    <property type="entry name" value="ISOCHORISMATE SYNTHASE ENTC"/>
    <property type="match status" value="1"/>
</dbReference>
<proteinExistence type="predicted"/>
<dbReference type="EMBL" id="CP002046">
    <property type="protein sequence ID" value="EAP86340.1"/>
    <property type="molecule type" value="Genomic_DNA"/>
</dbReference>
<reference evidence="2 3" key="1">
    <citation type="journal article" date="2010" name="J. Bacteriol.">
        <title>The complete genome sequence of Croceibacter atlanticus HTCC2559T.</title>
        <authorList>
            <person name="Oh H.M."/>
            <person name="Kang I."/>
            <person name="Ferriera S."/>
            <person name="Giovannoni S.J."/>
            <person name="Cho J.C."/>
        </authorList>
    </citation>
    <scope>NUCLEOTIDE SEQUENCE [LARGE SCALE GENOMIC DNA]</scope>
    <source>
        <strain evidence="3">ATCC BAA-628 / HTCC2559 / KCTC 12090</strain>
    </source>
</reference>
<dbReference type="HOGENOM" id="CLU_006493_8_0_10"/>